<name>A0A127P6K0_9BURK</name>
<gene>
    <name evidence="1" type="ORF">CFter6_0546</name>
</gene>
<sequence length="53" mass="6213">MHWQDQAALFDRRYWFLIVLSLFPVNATQPLMATYSLGCMINFVVMDDRMNAA</sequence>
<accession>A0A127P6K0</accession>
<protein>
    <submittedName>
        <fullName evidence="1">Uncharacterized protein</fullName>
    </submittedName>
</protein>
<dbReference type="EMBL" id="CP013232">
    <property type="protein sequence ID" value="AMO93275.1"/>
    <property type="molecule type" value="Genomic_DNA"/>
</dbReference>
<reference evidence="1 2" key="1">
    <citation type="submission" date="2015-11" db="EMBL/GenBank/DDBJ databases">
        <title>Exploring the genomic traits of fungus-feeding bacterial genus Collimonas.</title>
        <authorList>
            <person name="Song C."/>
            <person name="Schmidt R."/>
            <person name="de Jager V."/>
            <person name="Krzyzanowska D."/>
            <person name="Jongedijk E."/>
            <person name="Cankar K."/>
            <person name="Beekwilder J."/>
            <person name="van Veen A."/>
            <person name="de Boer W."/>
            <person name="van Veen J.A."/>
            <person name="Garbeva P."/>
        </authorList>
    </citation>
    <scope>NUCLEOTIDE SEQUENCE [LARGE SCALE GENOMIC DNA]</scope>
    <source>
        <strain evidence="1 2">Ter6</strain>
    </source>
</reference>
<organism evidence="1">
    <name type="scientific">Collimonas fungivorans</name>
    <dbReference type="NCBI Taxonomy" id="158899"/>
    <lineage>
        <taxon>Bacteria</taxon>
        <taxon>Pseudomonadati</taxon>
        <taxon>Pseudomonadota</taxon>
        <taxon>Betaproteobacteria</taxon>
        <taxon>Burkholderiales</taxon>
        <taxon>Oxalobacteraceae</taxon>
        <taxon>Collimonas</taxon>
    </lineage>
</organism>
<proteinExistence type="predicted"/>
<evidence type="ECO:0000313" key="2">
    <source>
        <dbReference type="Proteomes" id="UP000072421"/>
    </source>
</evidence>
<evidence type="ECO:0000313" key="1">
    <source>
        <dbReference type="EMBL" id="AMO93275.1"/>
    </source>
</evidence>
<dbReference type="Proteomes" id="UP000072421">
    <property type="component" value="Chromosome"/>
</dbReference>
<dbReference type="AlphaFoldDB" id="A0A127P6K0"/>